<feature type="chain" id="PRO_5038723262" evidence="2">
    <location>
        <begin position="26"/>
        <end position="206"/>
    </location>
</feature>
<keyword evidence="2" id="KW-0732">Signal</keyword>
<dbReference type="EMBL" id="JAGPNL010000006">
    <property type="protein sequence ID" value="MBQ0829100.1"/>
    <property type="molecule type" value="Genomic_DNA"/>
</dbReference>
<keyword evidence="4" id="KW-1185">Reference proteome</keyword>
<feature type="transmembrane region" description="Helical" evidence="1">
    <location>
        <begin position="133"/>
        <end position="151"/>
    </location>
</feature>
<keyword evidence="1" id="KW-0812">Transmembrane</keyword>
<feature type="transmembrane region" description="Helical" evidence="1">
    <location>
        <begin position="109"/>
        <end position="126"/>
    </location>
</feature>
<feature type="signal peptide" evidence="2">
    <location>
        <begin position="1"/>
        <end position="25"/>
    </location>
</feature>
<feature type="transmembrane region" description="Helical" evidence="1">
    <location>
        <begin position="171"/>
        <end position="195"/>
    </location>
</feature>
<sequence length="206" mass="21130">MRWWLRIRMAPAVLAGLMVSMTLGAAASSATVPVPVLLGPVTFSMRLSFLLPLIPVCLLVHGQGRGDAAAERTAVRSMPHWDGLSMAALLTTASLIGLVEAVIGGWDMGLAMARNFAGFLGLALLARRFAGPGLATLVIALFPFLCAAFGIGVGGRPTFWAWPLHEPRSLLAAVAAAVLIAAGLVATLGGAPGAVSSPHGRGEMSA</sequence>
<dbReference type="AlphaFoldDB" id="A0A940XQA2"/>
<reference evidence="3" key="1">
    <citation type="submission" date="2021-04" db="EMBL/GenBank/DDBJ databases">
        <title>Genome seq and assembly of Streptomyces sp. RG38.</title>
        <authorList>
            <person name="Chhetri G."/>
        </authorList>
    </citation>
    <scope>NUCLEOTIDE SEQUENCE</scope>
    <source>
        <strain evidence="3">RG38</strain>
    </source>
</reference>
<feature type="transmembrane region" description="Helical" evidence="1">
    <location>
        <begin position="83"/>
        <end position="103"/>
    </location>
</feature>
<evidence type="ECO:0000256" key="1">
    <source>
        <dbReference type="SAM" id="Phobius"/>
    </source>
</evidence>
<proteinExistence type="predicted"/>
<evidence type="ECO:0000256" key="2">
    <source>
        <dbReference type="SAM" id="SignalP"/>
    </source>
</evidence>
<evidence type="ECO:0000313" key="3">
    <source>
        <dbReference type="EMBL" id="MBQ0829100.1"/>
    </source>
</evidence>
<protein>
    <submittedName>
        <fullName evidence="3">Uncharacterized protein</fullName>
    </submittedName>
</protein>
<accession>A0A940XQA2</accession>
<name>A0A940XQA2_9ACTN</name>
<feature type="transmembrane region" description="Helical" evidence="1">
    <location>
        <begin position="43"/>
        <end position="62"/>
    </location>
</feature>
<keyword evidence="1" id="KW-1133">Transmembrane helix</keyword>
<evidence type="ECO:0000313" key="4">
    <source>
        <dbReference type="Proteomes" id="UP000677875"/>
    </source>
</evidence>
<dbReference type="Proteomes" id="UP000677875">
    <property type="component" value="Unassembled WGS sequence"/>
</dbReference>
<comment type="caution">
    <text evidence="3">The sequence shown here is derived from an EMBL/GenBank/DDBJ whole genome shotgun (WGS) entry which is preliminary data.</text>
</comment>
<gene>
    <name evidence="3" type="ORF">J5Y05_21775</name>
</gene>
<organism evidence="3 4">
    <name type="scientific">Streptomyces tagetis</name>
    <dbReference type="NCBI Taxonomy" id="2820809"/>
    <lineage>
        <taxon>Bacteria</taxon>
        <taxon>Bacillati</taxon>
        <taxon>Actinomycetota</taxon>
        <taxon>Actinomycetes</taxon>
        <taxon>Kitasatosporales</taxon>
        <taxon>Streptomycetaceae</taxon>
        <taxon>Streptomyces</taxon>
    </lineage>
</organism>
<keyword evidence="1" id="KW-0472">Membrane</keyword>